<evidence type="ECO:0000313" key="1">
    <source>
        <dbReference type="EMBL" id="KIM63070.1"/>
    </source>
</evidence>
<reference evidence="1 2" key="1">
    <citation type="submission" date="2014-04" db="EMBL/GenBank/DDBJ databases">
        <authorList>
            <consortium name="DOE Joint Genome Institute"/>
            <person name="Kuo A."/>
            <person name="Kohler A."/>
            <person name="Nagy L.G."/>
            <person name="Floudas D."/>
            <person name="Copeland A."/>
            <person name="Barry K.W."/>
            <person name="Cichocki N."/>
            <person name="Veneault-Fourrey C."/>
            <person name="LaButti K."/>
            <person name="Lindquist E.A."/>
            <person name="Lipzen A."/>
            <person name="Lundell T."/>
            <person name="Morin E."/>
            <person name="Murat C."/>
            <person name="Sun H."/>
            <person name="Tunlid A."/>
            <person name="Henrissat B."/>
            <person name="Grigoriev I.V."/>
            <person name="Hibbett D.S."/>
            <person name="Martin F."/>
            <person name="Nordberg H.P."/>
            <person name="Cantor M.N."/>
            <person name="Hua S.X."/>
        </authorList>
    </citation>
    <scope>NUCLEOTIDE SEQUENCE [LARGE SCALE GENOMIC DNA]</scope>
    <source>
        <strain evidence="1 2">Foug A</strain>
    </source>
</reference>
<keyword evidence="2" id="KW-1185">Reference proteome</keyword>
<dbReference type="OrthoDB" id="2692481at2759"/>
<name>A0A0C3DQZ0_9AGAM</name>
<accession>A0A0C3DQZ0</accession>
<gene>
    <name evidence="1" type="ORF">SCLCIDRAFT_38650</name>
</gene>
<dbReference type="HOGENOM" id="CLU_199417_0_0_1"/>
<protein>
    <submittedName>
        <fullName evidence="1">Uncharacterized protein</fullName>
    </submittedName>
</protein>
<feature type="non-terminal residue" evidence="1">
    <location>
        <position position="1"/>
    </location>
</feature>
<sequence>IAKHGKCKAFFMGGNSMCHQHICCHYEVYQEHCEAQKIKENHHAIPCNVLVERRAVKK</sequence>
<proteinExistence type="predicted"/>
<feature type="non-terminal residue" evidence="1">
    <location>
        <position position="58"/>
    </location>
</feature>
<evidence type="ECO:0000313" key="2">
    <source>
        <dbReference type="Proteomes" id="UP000053989"/>
    </source>
</evidence>
<dbReference type="AlphaFoldDB" id="A0A0C3DQZ0"/>
<reference evidence="2" key="2">
    <citation type="submission" date="2015-01" db="EMBL/GenBank/DDBJ databases">
        <title>Evolutionary Origins and Diversification of the Mycorrhizal Mutualists.</title>
        <authorList>
            <consortium name="DOE Joint Genome Institute"/>
            <consortium name="Mycorrhizal Genomics Consortium"/>
            <person name="Kohler A."/>
            <person name="Kuo A."/>
            <person name="Nagy L.G."/>
            <person name="Floudas D."/>
            <person name="Copeland A."/>
            <person name="Barry K.W."/>
            <person name="Cichocki N."/>
            <person name="Veneault-Fourrey C."/>
            <person name="LaButti K."/>
            <person name="Lindquist E.A."/>
            <person name="Lipzen A."/>
            <person name="Lundell T."/>
            <person name="Morin E."/>
            <person name="Murat C."/>
            <person name="Riley R."/>
            <person name="Ohm R."/>
            <person name="Sun H."/>
            <person name="Tunlid A."/>
            <person name="Henrissat B."/>
            <person name="Grigoriev I.V."/>
            <person name="Hibbett D.S."/>
            <person name="Martin F."/>
        </authorList>
    </citation>
    <scope>NUCLEOTIDE SEQUENCE [LARGE SCALE GENOMIC DNA]</scope>
    <source>
        <strain evidence="2">Foug A</strain>
    </source>
</reference>
<dbReference type="Proteomes" id="UP000053989">
    <property type="component" value="Unassembled WGS sequence"/>
</dbReference>
<dbReference type="EMBL" id="KN822038">
    <property type="protein sequence ID" value="KIM63070.1"/>
    <property type="molecule type" value="Genomic_DNA"/>
</dbReference>
<organism evidence="1 2">
    <name type="scientific">Scleroderma citrinum Foug A</name>
    <dbReference type="NCBI Taxonomy" id="1036808"/>
    <lineage>
        <taxon>Eukaryota</taxon>
        <taxon>Fungi</taxon>
        <taxon>Dikarya</taxon>
        <taxon>Basidiomycota</taxon>
        <taxon>Agaricomycotina</taxon>
        <taxon>Agaricomycetes</taxon>
        <taxon>Agaricomycetidae</taxon>
        <taxon>Boletales</taxon>
        <taxon>Sclerodermatineae</taxon>
        <taxon>Sclerodermataceae</taxon>
        <taxon>Scleroderma</taxon>
    </lineage>
</organism>
<dbReference type="InParanoid" id="A0A0C3DQZ0"/>